<dbReference type="Pfam" id="PF05598">
    <property type="entry name" value="DUF772"/>
    <property type="match status" value="1"/>
</dbReference>
<dbReference type="Proteomes" id="UP000663292">
    <property type="component" value="Chromosome"/>
</dbReference>
<accession>A0A897NHF8</accession>
<organism evidence="4 5">
    <name type="scientific">Halapricum desulfuricans</name>
    <dbReference type="NCBI Taxonomy" id="2841257"/>
    <lineage>
        <taxon>Archaea</taxon>
        <taxon>Methanobacteriati</taxon>
        <taxon>Methanobacteriota</taxon>
        <taxon>Stenosarchaea group</taxon>
        <taxon>Halobacteria</taxon>
        <taxon>Halobacteriales</taxon>
        <taxon>Haloarculaceae</taxon>
        <taxon>Halapricum</taxon>
    </lineage>
</organism>
<keyword evidence="5" id="KW-1185">Reference proteome</keyword>
<protein>
    <recommendedName>
        <fullName evidence="6">Transposase</fullName>
    </recommendedName>
</protein>
<evidence type="ECO:0008006" key="6">
    <source>
        <dbReference type="Google" id="ProtNLM"/>
    </source>
</evidence>
<dbReference type="AlphaFoldDB" id="A0A897NHF8"/>
<evidence type="ECO:0000313" key="5">
    <source>
        <dbReference type="Proteomes" id="UP000663292"/>
    </source>
</evidence>
<feature type="domain" description="Transposase DDE" evidence="3">
    <location>
        <begin position="458"/>
        <end position="573"/>
    </location>
</feature>
<dbReference type="GeneID" id="68856978"/>
<reference evidence="4 5" key="1">
    <citation type="submission" date="2020-11" db="EMBL/GenBank/DDBJ databases">
        <title>Carbohydrate-dependent, anaerobic sulfur respiration: A novel catabolism in halophilic archaea.</title>
        <authorList>
            <person name="Sorokin D.Y."/>
            <person name="Messina E."/>
            <person name="Smedile F."/>
            <person name="La Cono V."/>
            <person name="Hallsworth J.E."/>
            <person name="Yakimov M.M."/>
        </authorList>
    </citation>
    <scope>NUCLEOTIDE SEQUENCE [LARGE SCALE GENOMIC DNA]</scope>
    <source>
        <strain evidence="4 5">HSR-Est</strain>
    </source>
</reference>
<feature type="region of interest" description="Disordered" evidence="1">
    <location>
        <begin position="266"/>
        <end position="347"/>
    </location>
</feature>
<evidence type="ECO:0000259" key="3">
    <source>
        <dbReference type="Pfam" id="PF13751"/>
    </source>
</evidence>
<evidence type="ECO:0000259" key="2">
    <source>
        <dbReference type="Pfam" id="PF05598"/>
    </source>
</evidence>
<dbReference type="InterPro" id="IPR025668">
    <property type="entry name" value="Tnp_DDE_dom"/>
</dbReference>
<dbReference type="Pfam" id="PF13751">
    <property type="entry name" value="DDE_Tnp_1_6"/>
    <property type="match status" value="1"/>
</dbReference>
<name>A0A897NHF8_9EURY</name>
<dbReference type="PANTHER" id="PTHR35604:SF2">
    <property type="entry name" value="TRANSPOSASE INSH FOR INSERTION SEQUENCE ELEMENT IS5A-RELATED"/>
    <property type="match status" value="1"/>
</dbReference>
<feature type="domain" description="Transposase InsH N-terminal" evidence="2">
    <location>
        <begin position="38"/>
        <end position="122"/>
    </location>
</feature>
<dbReference type="InterPro" id="IPR008490">
    <property type="entry name" value="Transposase_InsH_N"/>
</dbReference>
<feature type="compositionally biased region" description="Polar residues" evidence="1">
    <location>
        <begin position="289"/>
        <end position="302"/>
    </location>
</feature>
<evidence type="ECO:0000313" key="4">
    <source>
        <dbReference type="EMBL" id="QSG13890.1"/>
    </source>
</evidence>
<dbReference type="EMBL" id="CP064791">
    <property type="protein sequence ID" value="QSG13890.1"/>
    <property type="molecule type" value="Genomic_DNA"/>
</dbReference>
<gene>
    <name evidence="4" type="ORF">HSEST_0340</name>
</gene>
<sequence length="589" mass="67684">MGNNVFRENTEHEQEMLFSPLKDLSGRVRKKLQNHWSTHFYEHVFTQIDETKFGRLYHDGYSRPNKPVNELVSLEIIKHLLGMSDKELEHAYVFDFRVRNALGKETLGDNICEKTLTNFRRRLMKYEEETGQDLLHEVFEDHRTYFQREFEIDASTQRMDSTFIEANIKQLSRVDLLAKVLHNFLCDLPEEIVQELPAGMDEFADTENLELSYHLEPDEIPAEMETLAEHIAWLVERFRGEAEYAELESFAHLQRVLDEQCYRIPEFEDDNPEPDDQGHPGDESPGWQPLQTYTSPSESTATAGDGPDSESVDRDAEEKHDHVGLEESDEIGSESLQNPHDDEATYRSKNAEDYFGYKSNIAETCNGENPFRLITAVRVDTNNTDDGDLLGEDARNLAEETGLRELLVDGGYTHKEVEKCCRDQGITQHFTGITGQRPAAEKMSLAAPEWDGTRMVACPAGHEPFEQNHYETGRISGKMEKQFCDGCQHQENCFVNEQQEHYSYGFRERRVEVAQRRKRLDDPAEQEFLNLRAGVESLMNEMYHKDGEKTKFTGKIKVKNASIAKAMGRNLKRASGFLESEAKQEKSAG</sequence>
<dbReference type="PANTHER" id="PTHR35604">
    <property type="entry name" value="TRANSPOSASE INSH FOR INSERTION SEQUENCE ELEMENT IS5A-RELATED"/>
    <property type="match status" value="1"/>
</dbReference>
<dbReference type="RefSeq" id="WP_229121839.1">
    <property type="nucleotide sequence ID" value="NZ_CP064791.1"/>
</dbReference>
<evidence type="ECO:0000256" key="1">
    <source>
        <dbReference type="SAM" id="MobiDB-lite"/>
    </source>
</evidence>
<proteinExistence type="predicted"/>
<feature type="compositionally biased region" description="Basic and acidic residues" evidence="1">
    <location>
        <begin position="311"/>
        <end position="325"/>
    </location>
</feature>